<dbReference type="Proteomes" id="UP000243579">
    <property type="component" value="Unassembled WGS sequence"/>
</dbReference>
<feature type="compositionally biased region" description="Polar residues" evidence="1">
    <location>
        <begin position="180"/>
        <end position="196"/>
    </location>
</feature>
<evidence type="ECO:0000256" key="1">
    <source>
        <dbReference type="SAM" id="MobiDB-lite"/>
    </source>
</evidence>
<dbReference type="EMBL" id="JNBR01000070">
    <property type="protein sequence ID" value="OQR99383.1"/>
    <property type="molecule type" value="Genomic_DNA"/>
</dbReference>
<protein>
    <submittedName>
        <fullName evidence="2">Uncharacterized protein</fullName>
    </submittedName>
</protein>
<dbReference type="OrthoDB" id="75248at2759"/>
<gene>
    <name evidence="2" type="ORF">ACHHYP_06917</name>
</gene>
<evidence type="ECO:0000313" key="3">
    <source>
        <dbReference type="Proteomes" id="UP000243579"/>
    </source>
</evidence>
<keyword evidence="3" id="KW-1185">Reference proteome</keyword>
<organism evidence="2 3">
    <name type="scientific">Achlya hypogyna</name>
    <name type="common">Oomycete</name>
    <name type="synonym">Protoachlya hypogyna</name>
    <dbReference type="NCBI Taxonomy" id="1202772"/>
    <lineage>
        <taxon>Eukaryota</taxon>
        <taxon>Sar</taxon>
        <taxon>Stramenopiles</taxon>
        <taxon>Oomycota</taxon>
        <taxon>Saprolegniomycetes</taxon>
        <taxon>Saprolegniales</taxon>
        <taxon>Achlyaceae</taxon>
        <taxon>Achlya</taxon>
    </lineage>
</organism>
<comment type="caution">
    <text evidence="2">The sequence shown here is derived from an EMBL/GenBank/DDBJ whole genome shotgun (WGS) entry which is preliminary data.</text>
</comment>
<proteinExistence type="predicted"/>
<feature type="region of interest" description="Disordered" evidence="1">
    <location>
        <begin position="290"/>
        <end position="318"/>
    </location>
</feature>
<feature type="region of interest" description="Disordered" evidence="1">
    <location>
        <begin position="113"/>
        <end position="197"/>
    </location>
</feature>
<evidence type="ECO:0000313" key="2">
    <source>
        <dbReference type="EMBL" id="OQR99383.1"/>
    </source>
</evidence>
<dbReference type="AlphaFoldDB" id="A0A1V9ZN24"/>
<sequence length="318" mass="34885">MATTNMQASGQSRSTEAQEIFSRVVKAELAILLEDHVPRPVAVKILLQRIVKDMVEPSDAEVRKVMVQFQLSREDAVRALIVKQELGRLKLRGLDSLAAIEELTRKMQRKLPLSPRLVHEDNETEEERNHDMAPPVANPTDSETERGADPSLVFHAVDACPSPESGKRKLKNSAIDVSPRTGTALSTPESSTTYDSPSWREVSLCQQIDNVRISASPSKESEATAAAIVDSPLVKITRKRRNPSSDADVPKAVRFGKNKKARLDVDSKLKAQVESKLKAQAGDAFVLVKAPVKASKRSRPKSDTAADAPYAPKKARVD</sequence>
<reference evidence="2 3" key="1">
    <citation type="journal article" date="2014" name="Genome Biol. Evol.">
        <title>The secreted proteins of Achlya hypogyna and Thraustotheca clavata identify the ancestral oomycete secretome and reveal gene acquisitions by horizontal gene transfer.</title>
        <authorList>
            <person name="Misner I."/>
            <person name="Blouin N."/>
            <person name="Leonard G."/>
            <person name="Richards T.A."/>
            <person name="Lane C.E."/>
        </authorList>
    </citation>
    <scope>NUCLEOTIDE SEQUENCE [LARGE SCALE GENOMIC DNA]</scope>
    <source>
        <strain evidence="2 3">ATCC 48635</strain>
    </source>
</reference>
<name>A0A1V9ZN24_ACHHY</name>
<accession>A0A1V9ZN24</accession>
<feature type="compositionally biased region" description="Basic and acidic residues" evidence="1">
    <location>
        <begin position="117"/>
        <end position="131"/>
    </location>
</feature>